<sequence length="62" mass="6309">ALQAGGLVSPALDVERASAALLAGIQGGVSIMMSTGDSTHLRAALDDCIERLRASAGDRDRT</sequence>
<name>A0ABV1WK36_9ACTN</name>
<organism evidence="1 2">
    <name type="scientific">Streptomyces carpinensis</name>
    <dbReference type="NCBI Taxonomy" id="66369"/>
    <lineage>
        <taxon>Bacteria</taxon>
        <taxon>Bacillati</taxon>
        <taxon>Actinomycetota</taxon>
        <taxon>Actinomycetes</taxon>
        <taxon>Kitasatosporales</taxon>
        <taxon>Streptomycetaceae</taxon>
        <taxon>Streptomyces</taxon>
    </lineage>
</organism>
<accession>A0ABV1WK36</accession>
<dbReference type="SUPFAM" id="SSF48498">
    <property type="entry name" value="Tetracyclin repressor-like, C-terminal domain"/>
    <property type="match status" value="1"/>
</dbReference>
<keyword evidence="2" id="KW-1185">Reference proteome</keyword>
<evidence type="ECO:0000313" key="2">
    <source>
        <dbReference type="Proteomes" id="UP001458415"/>
    </source>
</evidence>
<protein>
    <submittedName>
        <fullName evidence="1">TetR/AcrR family transcriptional regulator</fullName>
    </submittedName>
</protein>
<evidence type="ECO:0000313" key="1">
    <source>
        <dbReference type="EMBL" id="MER6984576.1"/>
    </source>
</evidence>
<feature type="non-terminal residue" evidence="1">
    <location>
        <position position="1"/>
    </location>
</feature>
<reference evidence="1 2" key="1">
    <citation type="submission" date="2024-06" db="EMBL/GenBank/DDBJ databases">
        <title>The Natural Products Discovery Center: Release of the First 8490 Sequenced Strains for Exploring Actinobacteria Biosynthetic Diversity.</title>
        <authorList>
            <person name="Kalkreuter E."/>
            <person name="Kautsar S.A."/>
            <person name="Yang D."/>
            <person name="Bader C.D."/>
            <person name="Teijaro C.N."/>
            <person name="Fluegel L."/>
            <person name="Davis C.M."/>
            <person name="Simpson J.R."/>
            <person name="Lauterbach L."/>
            <person name="Steele A.D."/>
            <person name="Gui C."/>
            <person name="Meng S."/>
            <person name="Li G."/>
            <person name="Viehrig K."/>
            <person name="Ye F."/>
            <person name="Su P."/>
            <person name="Kiefer A.F."/>
            <person name="Nichols A."/>
            <person name="Cepeda A.J."/>
            <person name="Yan W."/>
            <person name="Fan B."/>
            <person name="Jiang Y."/>
            <person name="Adhikari A."/>
            <person name="Zheng C.-J."/>
            <person name="Schuster L."/>
            <person name="Cowan T.M."/>
            <person name="Smanski M.J."/>
            <person name="Chevrette M.G."/>
            <person name="De Carvalho L.P.S."/>
            <person name="Shen B."/>
        </authorList>
    </citation>
    <scope>NUCLEOTIDE SEQUENCE [LARGE SCALE GENOMIC DNA]</scope>
    <source>
        <strain evidence="1 2">NPDC000634</strain>
    </source>
</reference>
<comment type="caution">
    <text evidence="1">The sequence shown here is derived from an EMBL/GenBank/DDBJ whole genome shotgun (WGS) entry which is preliminary data.</text>
</comment>
<dbReference type="Proteomes" id="UP001458415">
    <property type="component" value="Unassembled WGS sequence"/>
</dbReference>
<proteinExistence type="predicted"/>
<dbReference type="EMBL" id="JBEPCU010001891">
    <property type="protein sequence ID" value="MER6984576.1"/>
    <property type="molecule type" value="Genomic_DNA"/>
</dbReference>
<gene>
    <name evidence="1" type="ORF">ABT317_48435</name>
</gene>
<dbReference type="InterPro" id="IPR036271">
    <property type="entry name" value="Tet_transcr_reg_TetR-rel_C_sf"/>
</dbReference>